<sequence length="112" mass="12712">ESAVGLTVYLFQLEKGGLCFQMNFPAALFCVLILVSVCEAHSSGLPISQAKKSVWQSTNFAKRLWPFRRLSKPVHRANQRPVQSLFQPSQSTKQDFRQKATGRDVKLTNYHD</sequence>
<evidence type="ECO:0000256" key="1">
    <source>
        <dbReference type="SAM" id="MobiDB-lite"/>
    </source>
</evidence>
<evidence type="ECO:0000313" key="3">
    <source>
        <dbReference type="Proteomes" id="UP000735302"/>
    </source>
</evidence>
<name>A0AAV4CCY7_9GAST</name>
<organism evidence="2 3">
    <name type="scientific">Plakobranchus ocellatus</name>
    <dbReference type="NCBI Taxonomy" id="259542"/>
    <lineage>
        <taxon>Eukaryota</taxon>
        <taxon>Metazoa</taxon>
        <taxon>Spiralia</taxon>
        <taxon>Lophotrochozoa</taxon>
        <taxon>Mollusca</taxon>
        <taxon>Gastropoda</taxon>
        <taxon>Heterobranchia</taxon>
        <taxon>Euthyneura</taxon>
        <taxon>Panpulmonata</taxon>
        <taxon>Sacoglossa</taxon>
        <taxon>Placobranchoidea</taxon>
        <taxon>Plakobranchidae</taxon>
        <taxon>Plakobranchus</taxon>
    </lineage>
</organism>
<keyword evidence="3" id="KW-1185">Reference proteome</keyword>
<dbReference type="AlphaFoldDB" id="A0AAV4CCY7"/>
<dbReference type="EMBL" id="BLXT01006158">
    <property type="protein sequence ID" value="GFO29298.1"/>
    <property type="molecule type" value="Genomic_DNA"/>
</dbReference>
<accession>A0AAV4CCY7</accession>
<gene>
    <name evidence="2" type="ORF">PoB_005580300</name>
</gene>
<feature type="non-terminal residue" evidence="2">
    <location>
        <position position="1"/>
    </location>
</feature>
<protein>
    <submittedName>
        <fullName evidence="2">Uncharacterized protein</fullName>
    </submittedName>
</protein>
<feature type="non-terminal residue" evidence="2">
    <location>
        <position position="112"/>
    </location>
</feature>
<feature type="compositionally biased region" description="Polar residues" evidence="1">
    <location>
        <begin position="80"/>
        <end position="93"/>
    </location>
</feature>
<proteinExistence type="predicted"/>
<dbReference type="Proteomes" id="UP000735302">
    <property type="component" value="Unassembled WGS sequence"/>
</dbReference>
<evidence type="ECO:0000313" key="2">
    <source>
        <dbReference type="EMBL" id="GFO29298.1"/>
    </source>
</evidence>
<comment type="caution">
    <text evidence="2">The sequence shown here is derived from an EMBL/GenBank/DDBJ whole genome shotgun (WGS) entry which is preliminary data.</text>
</comment>
<reference evidence="2 3" key="1">
    <citation type="journal article" date="2021" name="Elife">
        <title>Chloroplast acquisition without the gene transfer in kleptoplastic sea slugs, Plakobranchus ocellatus.</title>
        <authorList>
            <person name="Maeda T."/>
            <person name="Takahashi S."/>
            <person name="Yoshida T."/>
            <person name="Shimamura S."/>
            <person name="Takaki Y."/>
            <person name="Nagai Y."/>
            <person name="Toyoda A."/>
            <person name="Suzuki Y."/>
            <person name="Arimoto A."/>
            <person name="Ishii H."/>
            <person name="Satoh N."/>
            <person name="Nishiyama T."/>
            <person name="Hasebe M."/>
            <person name="Maruyama T."/>
            <person name="Minagawa J."/>
            <person name="Obokata J."/>
            <person name="Shigenobu S."/>
        </authorList>
    </citation>
    <scope>NUCLEOTIDE SEQUENCE [LARGE SCALE GENOMIC DNA]</scope>
</reference>
<feature type="region of interest" description="Disordered" evidence="1">
    <location>
        <begin position="75"/>
        <end position="112"/>
    </location>
</feature>
<feature type="compositionally biased region" description="Basic and acidic residues" evidence="1">
    <location>
        <begin position="94"/>
        <end position="112"/>
    </location>
</feature>